<keyword evidence="2" id="KW-1185">Reference proteome</keyword>
<dbReference type="HOGENOM" id="CLU_2241364_0_0_1"/>
<evidence type="ECO:0000313" key="1">
    <source>
        <dbReference type="EnsemblPlants" id="PGSC0003DMT400095993"/>
    </source>
</evidence>
<dbReference type="EnsemblPlants" id="PGSC0003DMT400095993">
    <property type="protein sequence ID" value="PGSC0003DMT400095993"/>
    <property type="gene ID" value="PGSC0003DMG400045564"/>
</dbReference>
<sequence>MGNSAKYISSRRHAEQVDVPHWDVVGTTQLDGELCKNWRTQSPFGDSPNRSASPTWTIVGTTKMNEGCVKLSGLKHHSADRRVVWQDHLLFRLSHEIKGFKDQMV</sequence>
<accession>M1DXH2</accession>
<dbReference type="AlphaFoldDB" id="M1DXH2"/>
<reference evidence="2" key="1">
    <citation type="journal article" date="2011" name="Nature">
        <title>Genome sequence and analysis of the tuber crop potato.</title>
        <authorList>
            <consortium name="The Potato Genome Sequencing Consortium"/>
        </authorList>
    </citation>
    <scope>NUCLEOTIDE SEQUENCE [LARGE SCALE GENOMIC DNA]</scope>
    <source>
        <strain evidence="2">cv. DM1-3 516 R44</strain>
    </source>
</reference>
<name>M1DXH2_SOLTU</name>
<dbReference type="Gramene" id="PGSC0003DMT400095993">
    <property type="protein sequence ID" value="PGSC0003DMT400095993"/>
    <property type="gene ID" value="PGSC0003DMG400045564"/>
</dbReference>
<dbReference type="InParanoid" id="M1DXH2"/>
<dbReference type="PaxDb" id="4113-PGSC0003DMT400095993"/>
<evidence type="ECO:0000313" key="2">
    <source>
        <dbReference type="Proteomes" id="UP000011115"/>
    </source>
</evidence>
<proteinExistence type="predicted"/>
<dbReference type="Proteomes" id="UP000011115">
    <property type="component" value="Unassembled WGS sequence"/>
</dbReference>
<reference evidence="1" key="2">
    <citation type="submission" date="2015-06" db="UniProtKB">
        <authorList>
            <consortium name="EnsemblPlants"/>
        </authorList>
    </citation>
    <scope>IDENTIFICATION</scope>
    <source>
        <strain evidence="1">DM1-3 516 R44</strain>
    </source>
</reference>
<protein>
    <submittedName>
        <fullName evidence="1">Uncharacterized protein</fullName>
    </submittedName>
</protein>
<organism evidence="1 2">
    <name type="scientific">Solanum tuberosum</name>
    <name type="common">Potato</name>
    <dbReference type="NCBI Taxonomy" id="4113"/>
    <lineage>
        <taxon>Eukaryota</taxon>
        <taxon>Viridiplantae</taxon>
        <taxon>Streptophyta</taxon>
        <taxon>Embryophyta</taxon>
        <taxon>Tracheophyta</taxon>
        <taxon>Spermatophyta</taxon>
        <taxon>Magnoliopsida</taxon>
        <taxon>eudicotyledons</taxon>
        <taxon>Gunneridae</taxon>
        <taxon>Pentapetalae</taxon>
        <taxon>asterids</taxon>
        <taxon>lamiids</taxon>
        <taxon>Solanales</taxon>
        <taxon>Solanaceae</taxon>
        <taxon>Solanoideae</taxon>
        <taxon>Solaneae</taxon>
        <taxon>Solanum</taxon>
    </lineage>
</organism>